<evidence type="ECO:0000313" key="1">
    <source>
        <dbReference type="EMBL" id="KAB1253499.1"/>
    </source>
</evidence>
<evidence type="ECO:0000313" key="2">
    <source>
        <dbReference type="Proteomes" id="UP000299084"/>
    </source>
</evidence>
<organism evidence="1 2">
    <name type="scientific">Camelus dromedarius</name>
    <name type="common">Dromedary</name>
    <name type="synonym">Arabian camel</name>
    <dbReference type="NCBI Taxonomy" id="9838"/>
    <lineage>
        <taxon>Eukaryota</taxon>
        <taxon>Metazoa</taxon>
        <taxon>Chordata</taxon>
        <taxon>Craniata</taxon>
        <taxon>Vertebrata</taxon>
        <taxon>Euteleostomi</taxon>
        <taxon>Mammalia</taxon>
        <taxon>Eutheria</taxon>
        <taxon>Laurasiatheria</taxon>
        <taxon>Artiodactyla</taxon>
        <taxon>Tylopoda</taxon>
        <taxon>Camelidae</taxon>
        <taxon>Camelus</taxon>
    </lineage>
</organism>
<keyword evidence="2" id="KW-1185">Reference proteome</keyword>
<dbReference type="EMBL" id="JWIN03000037">
    <property type="protein sequence ID" value="KAB1253499.1"/>
    <property type="molecule type" value="Genomic_DNA"/>
</dbReference>
<keyword evidence="1" id="KW-0675">Receptor</keyword>
<comment type="caution">
    <text evidence="1">The sequence shown here is derived from an EMBL/GenBank/DDBJ whole genome shotgun (WGS) entry which is preliminary data.</text>
</comment>
<protein>
    <submittedName>
        <fullName evidence="1">Toll-like receptor 13</fullName>
    </submittedName>
</protein>
<proteinExistence type="predicted"/>
<gene>
    <name evidence="1" type="ORF">Cadr_000003112</name>
</gene>
<sequence length="91" mass="10440">MGLENLLPPQQFWLIFSGLSLLSLAETYGFSKCIQYELDIHHMFCIWKKINNLTDAIRDIPGYTTHLNLTQIQIQVLPPYGFTNLSALVDL</sequence>
<accession>A0A5N4C3Q1</accession>
<dbReference type="Proteomes" id="UP000299084">
    <property type="component" value="Unassembled WGS sequence"/>
</dbReference>
<reference evidence="1 2" key="1">
    <citation type="journal article" date="2019" name="Mol. Ecol. Resour.">
        <title>Improving Illumina assemblies with Hi-C and long reads: an example with the North African dromedary.</title>
        <authorList>
            <person name="Elbers J.P."/>
            <person name="Rogers M.F."/>
            <person name="Perelman P.L."/>
            <person name="Proskuryakova A.A."/>
            <person name="Serdyukova N.A."/>
            <person name="Johnson W.E."/>
            <person name="Horin P."/>
            <person name="Corander J."/>
            <person name="Murphy D."/>
            <person name="Burger P.A."/>
        </authorList>
    </citation>
    <scope>NUCLEOTIDE SEQUENCE [LARGE SCALE GENOMIC DNA]</scope>
    <source>
        <strain evidence="1">Drom800</strain>
        <tissue evidence="1">Blood</tissue>
    </source>
</reference>
<name>A0A5N4C3Q1_CAMDR</name>
<dbReference type="AlphaFoldDB" id="A0A5N4C3Q1"/>